<name>A0A7J6X6I8_THATH</name>
<organism evidence="1 2">
    <name type="scientific">Thalictrum thalictroides</name>
    <name type="common">Rue-anemone</name>
    <name type="synonym">Anemone thalictroides</name>
    <dbReference type="NCBI Taxonomy" id="46969"/>
    <lineage>
        <taxon>Eukaryota</taxon>
        <taxon>Viridiplantae</taxon>
        <taxon>Streptophyta</taxon>
        <taxon>Embryophyta</taxon>
        <taxon>Tracheophyta</taxon>
        <taxon>Spermatophyta</taxon>
        <taxon>Magnoliopsida</taxon>
        <taxon>Ranunculales</taxon>
        <taxon>Ranunculaceae</taxon>
        <taxon>Thalictroideae</taxon>
        <taxon>Thalictrum</taxon>
    </lineage>
</organism>
<proteinExistence type="predicted"/>
<reference evidence="1 2" key="1">
    <citation type="submission" date="2020-06" db="EMBL/GenBank/DDBJ databases">
        <title>Transcriptomic and genomic resources for Thalictrum thalictroides and T. hernandezii: Facilitating candidate gene discovery in an emerging model plant lineage.</title>
        <authorList>
            <person name="Arias T."/>
            <person name="Riano-Pachon D.M."/>
            <person name="Di Stilio V.S."/>
        </authorList>
    </citation>
    <scope>NUCLEOTIDE SEQUENCE [LARGE SCALE GENOMIC DNA]</scope>
    <source>
        <strain evidence="2">cv. WT478/WT964</strain>
        <tissue evidence="1">Leaves</tissue>
    </source>
</reference>
<dbReference type="OrthoDB" id="999899at2759"/>
<dbReference type="EMBL" id="JABWDY010005390">
    <property type="protein sequence ID" value="KAF5204445.1"/>
    <property type="molecule type" value="Genomic_DNA"/>
</dbReference>
<gene>
    <name evidence="1" type="ORF">FRX31_005961</name>
</gene>
<dbReference type="AlphaFoldDB" id="A0A7J6X6I8"/>
<sequence length="60" mass="6817">MAAIEVMENGMVQAVAYRRGRTSSAQEAKLIRVEVAVKLARKRGLRKINIKMMLRRSCKV</sequence>
<keyword evidence="2" id="KW-1185">Reference proteome</keyword>
<evidence type="ECO:0000313" key="2">
    <source>
        <dbReference type="Proteomes" id="UP000554482"/>
    </source>
</evidence>
<evidence type="ECO:0000313" key="1">
    <source>
        <dbReference type="EMBL" id="KAF5204445.1"/>
    </source>
</evidence>
<accession>A0A7J6X6I8</accession>
<comment type="caution">
    <text evidence="1">The sequence shown here is derived from an EMBL/GenBank/DDBJ whole genome shotgun (WGS) entry which is preliminary data.</text>
</comment>
<protein>
    <submittedName>
        <fullName evidence="1">Uncharacterized protein</fullName>
    </submittedName>
</protein>
<dbReference type="Proteomes" id="UP000554482">
    <property type="component" value="Unassembled WGS sequence"/>
</dbReference>